<dbReference type="GO" id="GO:0003676">
    <property type="term" value="F:nucleic acid binding"/>
    <property type="evidence" value="ECO:0007669"/>
    <property type="project" value="InterPro"/>
</dbReference>
<evidence type="ECO:0000256" key="1">
    <source>
        <dbReference type="ARBA" id="ARBA00011900"/>
    </source>
</evidence>
<evidence type="ECO:0000313" key="6">
    <source>
        <dbReference type="EMBL" id="QHU02980.1"/>
    </source>
</evidence>
<dbReference type="AlphaFoldDB" id="A0A6C0JDQ2"/>
<evidence type="ECO:0000256" key="4">
    <source>
        <dbReference type="ARBA" id="ARBA00022691"/>
    </source>
</evidence>
<evidence type="ECO:0000256" key="5">
    <source>
        <dbReference type="ARBA" id="ARBA00047942"/>
    </source>
</evidence>
<reference evidence="6" key="1">
    <citation type="journal article" date="2020" name="Nature">
        <title>Giant virus diversity and host interactions through global metagenomics.</title>
        <authorList>
            <person name="Schulz F."/>
            <person name="Roux S."/>
            <person name="Paez-Espino D."/>
            <person name="Jungbluth S."/>
            <person name="Walsh D.A."/>
            <person name="Denef V.J."/>
            <person name="McMahon K.D."/>
            <person name="Konstantinidis K.T."/>
            <person name="Eloe-Fadrosh E.A."/>
            <person name="Kyrpides N.C."/>
            <person name="Woyke T."/>
        </authorList>
    </citation>
    <scope>NUCLEOTIDE SEQUENCE</scope>
    <source>
        <strain evidence="6">GVMAG-M-3300025890-48</strain>
    </source>
</reference>
<dbReference type="InterPro" id="IPR012327">
    <property type="entry name" value="MeTrfase_D12"/>
</dbReference>
<dbReference type="GO" id="GO:0032259">
    <property type="term" value="P:methylation"/>
    <property type="evidence" value="ECO:0007669"/>
    <property type="project" value="UniProtKB-KW"/>
</dbReference>
<name>A0A6C0JDQ2_9ZZZZ</name>
<accession>A0A6C0JDQ2</accession>
<keyword evidence="2" id="KW-0489">Methyltransferase</keyword>
<keyword evidence="4" id="KW-0949">S-adenosyl-L-methionine</keyword>
<dbReference type="Gene3D" id="3.40.50.150">
    <property type="entry name" value="Vaccinia Virus protein VP39"/>
    <property type="match status" value="1"/>
</dbReference>
<comment type="catalytic activity">
    <reaction evidence="5">
        <text>a 2'-deoxyadenosine in DNA + S-adenosyl-L-methionine = an N(6)-methyl-2'-deoxyadenosine in DNA + S-adenosyl-L-homocysteine + H(+)</text>
        <dbReference type="Rhea" id="RHEA:15197"/>
        <dbReference type="Rhea" id="RHEA-COMP:12418"/>
        <dbReference type="Rhea" id="RHEA-COMP:12419"/>
        <dbReference type="ChEBI" id="CHEBI:15378"/>
        <dbReference type="ChEBI" id="CHEBI:57856"/>
        <dbReference type="ChEBI" id="CHEBI:59789"/>
        <dbReference type="ChEBI" id="CHEBI:90615"/>
        <dbReference type="ChEBI" id="CHEBI:90616"/>
        <dbReference type="EC" id="2.1.1.72"/>
    </reaction>
</comment>
<sequence>MSDNKNFINQTMLTCLGNKRKLVNEISKLIKSIGKTLNSEKMKIVDGFSGSTVVSRKLLEDAYEIHSNDMEHYAYLMAECFMKKPSKEDQTAIKTYIDSMNNLAKNGPYKEGIISQLYAPKNTFDIKEGERVFYTRENALIIDTLRTYITMVVPKRLQVYCLVPLLTRGSIHANTAGVFKGFYKDGKVGKFGGAGENALERITKPIRLDMPIWSDSEATVYCYNKDINVLINDLPEDIDIIYLDPPYNQHPYGSNYFMLNVIAKYEMPEQISRVSGIPKNWKRSKYNSRNSAVGSMKNLLESAFKKTKYVILSYNDEGIIKKSDWDEIFENYNVEKKEISYDTYKGSRNLKNRSNKVMEIMYVITMRK</sequence>
<dbReference type="PROSITE" id="PS00092">
    <property type="entry name" value="N6_MTASE"/>
    <property type="match status" value="1"/>
</dbReference>
<evidence type="ECO:0000256" key="2">
    <source>
        <dbReference type="ARBA" id="ARBA00022603"/>
    </source>
</evidence>
<dbReference type="EMBL" id="MN740368">
    <property type="protein sequence ID" value="QHU02980.1"/>
    <property type="molecule type" value="Genomic_DNA"/>
</dbReference>
<organism evidence="6">
    <name type="scientific">viral metagenome</name>
    <dbReference type="NCBI Taxonomy" id="1070528"/>
    <lineage>
        <taxon>unclassified sequences</taxon>
        <taxon>metagenomes</taxon>
        <taxon>organismal metagenomes</taxon>
    </lineage>
</organism>
<protein>
    <recommendedName>
        <fullName evidence="1">site-specific DNA-methyltransferase (adenine-specific)</fullName>
        <ecNumber evidence="1">2.1.1.72</ecNumber>
    </recommendedName>
</protein>
<dbReference type="InterPro" id="IPR002052">
    <property type="entry name" value="DNA_methylase_N6_adenine_CS"/>
</dbReference>
<dbReference type="EC" id="2.1.1.72" evidence="1"/>
<keyword evidence="3" id="KW-0808">Transferase</keyword>
<dbReference type="SUPFAM" id="SSF53335">
    <property type="entry name" value="S-adenosyl-L-methionine-dependent methyltransferases"/>
    <property type="match status" value="1"/>
</dbReference>
<evidence type="ECO:0000256" key="3">
    <source>
        <dbReference type="ARBA" id="ARBA00022679"/>
    </source>
</evidence>
<dbReference type="Pfam" id="PF02086">
    <property type="entry name" value="MethyltransfD12"/>
    <property type="match status" value="1"/>
</dbReference>
<dbReference type="GO" id="GO:0009307">
    <property type="term" value="P:DNA restriction-modification system"/>
    <property type="evidence" value="ECO:0007669"/>
    <property type="project" value="InterPro"/>
</dbReference>
<proteinExistence type="predicted"/>
<dbReference type="GO" id="GO:0009007">
    <property type="term" value="F:site-specific DNA-methyltransferase (adenine-specific) activity"/>
    <property type="evidence" value="ECO:0007669"/>
    <property type="project" value="UniProtKB-EC"/>
</dbReference>
<dbReference type="InterPro" id="IPR029063">
    <property type="entry name" value="SAM-dependent_MTases_sf"/>
</dbReference>